<evidence type="ECO:0000256" key="1">
    <source>
        <dbReference type="ARBA" id="ARBA00008421"/>
    </source>
</evidence>
<organism evidence="5 6">
    <name type="scientific">Mycena pura</name>
    <dbReference type="NCBI Taxonomy" id="153505"/>
    <lineage>
        <taxon>Eukaryota</taxon>
        <taxon>Fungi</taxon>
        <taxon>Dikarya</taxon>
        <taxon>Basidiomycota</taxon>
        <taxon>Agaricomycotina</taxon>
        <taxon>Agaricomycetes</taxon>
        <taxon>Agaricomycetidae</taxon>
        <taxon>Agaricales</taxon>
        <taxon>Marasmiineae</taxon>
        <taxon>Mycenaceae</taxon>
        <taxon>Mycena</taxon>
    </lineage>
</organism>
<evidence type="ECO:0000256" key="2">
    <source>
        <dbReference type="PROSITE-ProRule" id="PRU00505"/>
    </source>
</evidence>
<dbReference type="Gene3D" id="6.10.20.40">
    <property type="entry name" value="TEA/ATTS domain"/>
    <property type="match status" value="1"/>
</dbReference>
<name>A0AAD6V5N5_9AGAR</name>
<evidence type="ECO:0000313" key="6">
    <source>
        <dbReference type="Proteomes" id="UP001219525"/>
    </source>
</evidence>
<evidence type="ECO:0000256" key="3">
    <source>
        <dbReference type="SAM" id="MobiDB-lite"/>
    </source>
</evidence>
<comment type="similarity">
    <text evidence="1">Belongs to the TEC1 family.</text>
</comment>
<dbReference type="AlphaFoldDB" id="A0AAD6V5N5"/>
<gene>
    <name evidence="5" type="ORF">GGX14DRAFT_470510</name>
</gene>
<dbReference type="SMART" id="SM00426">
    <property type="entry name" value="TEA"/>
    <property type="match status" value="1"/>
</dbReference>
<keyword evidence="6" id="KW-1185">Reference proteome</keyword>
<dbReference type="InterPro" id="IPR038096">
    <property type="entry name" value="TEA/ATTS_sf"/>
</dbReference>
<reference evidence="5" key="1">
    <citation type="submission" date="2023-03" db="EMBL/GenBank/DDBJ databases">
        <title>Massive genome expansion in bonnet fungi (Mycena s.s.) driven by repeated elements and novel gene families across ecological guilds.</title>
        <authorList>
            <consortium name="Lawrence Berkeley National Laboratory"/>
            <person name="Harder C.B."/>
            <person name="Miyauchi S."/>
            <person name="Viragh M."/>
            <person name="Kuo A."/>
            <person name="Thoen E."/>
            <person name="Andreopoulos B."/>
            <person name="Lu D."/>
            <person name="Skrede I."/>
            <person name="Drula E."/>
            <person name="Henrissat B."/>
            <person name="Morin E."/>
            <person name="Kohler A."/>
            <person name="Barry K."/>
            <person name="LaButti K."/>
            <person name="Morin E."/>
            <person name="Salamov A."/>
            <person name="Lipzen A."/>
            <person name="Mereny Z."/>
            <person name="Hegedus B."/>
            <person name="Baldrian P."/>
            <person name="Stursova M."/>
            <person name="Weitz H."/>
            <person name="Taylor A."/>
            <person name="Grigoriev I.V."/>
            <person name="Nagy L.G."/>
            <person name="Martin F."/>
            <person name="Kauserud H."/>
        </authorList>
    </citation>
    <scope>NUCLEOTIDE SEQUENCE</scope>
    <source>
        <strain evidence="5">9144</strain>
    </source>
</reference>
<protein>
    <recommendedName>
        <fullName evidence="4">TEA domain-containing protein</fullName>
    </recommendedName>
</protein>
<feature type="domain" description="TEA" evidence="4">
    <location>
        <begin position="77"/>
        <end position="151"/>
    </location>
</feature>
<feature type="compositionally biased region" description="Basic residues" evidence="3">
    <location>
        <begin position="1"/>
        <end position="21"/>
    </location>
</feature>
<sequence>MTWARRHRTKHHQRLAKHSTRLSRVNKASDSSPLRAPVPSRPSAPFIQDNAWSDTAKSADQRLLRAVLQSRKLYKTLDSGKAIWPLQLEAALVEGLIQFHPQECRETLMLGRFPGRNQFIARYIWEHTGQWRTPKQVGSRLQQLRESCVDEELRALLFPTALKSPTDRNASEGQGYGPTAEVPRRMVCIDILPRGVLAAPSSLSPPPSPLSDCPETIHISQQPRSLARIDPTITFVSRTPIVAQSKFKVCLGNETIHVENVPLEFVRDAPLPDPSAYLYRTSLVPGFWKSIVASSDPTRYTICQEVTTAESCAVAFSAVYKFSYPAEYSTGFDTFGMSPLNGGMAGLHCGA</sequence>
<feature type="compositionally biased region" description="Polar residues" evidence="3">
    <location>
        <begin position="22"/>
        <end position="32"/>
    </location>
</feature>
<proteinExistence type="inferred from homology"/>
<feature type="DNA-binding region" description="TEA" evidence="2">
    <location>
        <begin position="77"/>
        <end position="151"/>
    </location>
</feature>
<evidence type="ECO:0000313" key="5">
    <source>
        <dbReference type="EMBL" id="KAJ7197917.1"/>
    </source>
</evidence>
<dbReference type="InterPro" id="IPR000818">
    <property type="entry name" value="TEA/ATTS_dom"/>
</dbReference>
<dbReference type="EMBL" id="JARJCW010000075">
    <property type="protein sequence ID" value="KAJ7197917.1"/>
    <property type="molecule type" value="Genomic_DNA"/>
</dbReference>
<evidence type="ECO:0000259" key="4">
    <source>
        <dbReference type="PROSITE" id="PS51088"/>
    </source>
</evidence>
<feature type="region of interest" description="Disordered" evidence="3">
    <location>
        <begin position="1"/>
        <end position="48"/>
    </location>
</feature>
<dbReference type="PROSITE" id="PS51088">
    <property type="entry name" value="TEA_2"/>
    <property type="match status" value="1"/>
</dbReference>
<dbReference type="GO" id="GO:0003700">
    <property type="term" value="F:DNA-binding transcription factor activity"/>
    <property type="evidence" value="ECO:0007669"/>
    <property type="project" value="InterPro"/>
</dbReference>
<dbReference type="Pfam" id="PF01285">
    <property type="entry name" value="TEA"/>
    <property type="match status" value="1"/>
</dbReference>
<comment type="caution">
    <text evidence="5">The sequence shown here is derived from an EMBL/GenBank/DDBJ whole genome shotgun (WGS) entry which is preliminary data.</text>
</comment>
<accession>A0AAD6V5N5</accession>
<dbReference type="Proteomes" id="UP001219525">
    <property type="component" value="Unassembled WGS sequence"/>
</dbReference>